<keyword evidence="5" id="KW-1185">Reference proteome</keyword>
<keyword evidence="2" id="KW-1133">Transmembrane helix</keyword>
<dbReference type="RefSeq" id="WP_281892341.1">
    <property type="nucleotide sequence ID" value="NZ_BSDI01000002.1"/>
</dbReference>
<feature type="transmembrane region" description="Helical" evidence="2">
    <location>
        <begin position="62"/>
        <end position="82"/>
    </location>
</feature>
<feature type="region of interest" description="Disordered" evidence="1">
    <location>
        <begin position="1"/>
        <end position="25"/>
    </location>
</feature>
<organism evidence="4 5">
    <name type="scientific">Phytohabitans aurantiacus</name>
    <dbReference type="NCBI Taxonomy" id="3016789"/>
    <lineage>
        <taxon>Bacteria</taxon>
        <taxon>Bacillati</taxon>
        <taxon>Actinomycetota</taxon>
        <taxon>Actinomycetes</taxon>
        <taxon>Micromonosporales</taxon>
        <taxon>Micromonosporaceae</taxon>
    </lineage>
</organism>
<feature type="transmembrane region" description="Helical" evidence="2">
    <location>
        <begin position="117"/>
        <end position="133"/>
    </location>
</feature>
<keyword evidence="2" id="KW-0472">Membrane</keyword>
<evidence type="ECO:0000259" key="3">
    <source>
        <dbReference type="Pfam" id="PF07331"/>
    </source>
</evidence>
<dbReference type="EMBL" id="BSDI01000002">
    <property type="protein sequence ID" value="GLH95350.1"/>
    <property type="molecule type" value="Genomic_DNA"/>
</dbReference>
<feature type="transmembrane region" description="Helical" evidence="2">
    <location>
        <begin position="140"/>
        <end position="163"/>
    </location>
</feature>
<comment type="caution">
    <text evidence="4">The sequence shown here is derived from an EMBL/GenBank/DDBJ whole genome shotgun (WGS) entry which is preliminary data.</text>
</comment>
<evidence type="ECO:0000313" key="4">
    <source>
        <dbReference type="EMBL" id="GLH95350.1"/>
    </source>
</evidence>
<evidence type="ECO:0000256" key="2">
    <source>
        <dbReference type="SAM" id="Phobius"/>
    </source>
</evidence>
<proteinExistence type="predicted"/>
<reference evidence="4" key="1">
    <citation type="submission" date="2022-12" db="EMBL/GenBank/DDBJ databases">
        <title>New Phytohabitans aurantiacus sp. RD004123 nov., an actinomycete isolated from soil.</title>
        <authorList>
            <person name="Triningsih D.W."/>
            <person name="Harunari E."/>
            <person name="Igarashi Y."/>
        </authorList>
    </citation>
    <scope>NUCLEOTIDE SEQUENCE</scope>
    <source>
        <strain evidence="4">RD004123</strain>
    </source>
</reference>
<dbReference type="InterPro" id="IPR009936">
    <property type="entry name" value="DUF1468"/>
</dbReference>
<gene>
    <name evidence="4" type="ORF">Pa4123_06220</name>
</gene>
<evidence type="ECO:0000256" key="1">
    <source>
        <dbReference type="SAM" id="MobiDB-lite"/>
    </source>
</evidence>
<feature type="compositionally biased region" description="Polar residues" evidence="1">
    <location>
        <begin position="1"/>
        <end position="10"/>
    </location>
</feature>
<sequence>MTVDQSTPTEASDEPRDEDGPPTGGPALSAIAGAIPVALGLATLWYARGLGFGALADPGPGLWPSIVAVLLIATGAGIAVRARTARDTEAFTRGTTAVVIGAASLAIYAYLFELIGFEIPTLLLLALWLRFLGGESWRITAVVSVLATVAAYLLFITGLGVPLPHLIGS</sequence>
<feature type="transmembrane region" description="Helical" evidence="2">
    <location>
        <begin position="26"/>
        <end position="47"/>
    </location>
</feature>
<accession>A0ABQ5QKZ3</accession>
<protein>
    <recommendedName>
        <fullName evidence="3">DUF1468 domain-containing protein</fullName>
    </recommendedName>
</protein>
<keyword evidence="2" id="KW-0812">Transmembrane</keyword>
<name>A0ABQ5QKZ3_9ACTN</name>
<feature type="transmembrane region" description="Helical" evidence="2">
    <location>
        <begin position="94"/>
        <end position="111"/>
    </location>
</feature>
<dbReference type="Pfam" id="PF07331">
    <property type="entry name" value="TctB"/>
    <property type="match status" value="1"/>
</dbReference>
<evidence type="ECO:0000313" key="5">
    <source>
        <dbReference type="Proteomes" id="UP001144280"/>
    </source>
</evidence>
<feature type="domain" description="DUF1468" evidence="3">
    <location>
        <begin position="31"/>
        <end position="164"/>
    </location>
</feature>
<dbReference type="Proteomes" id="UP001144280">
    <property type="component" value="Unassembled WGS sequence"/>
</dbReference>